<dbReference type="PANTHER" id="PTHR40082:SF1">
    <property type="entry name" value="BLR5956 PROTEIN"/>
    <property type="match status" value="1"/>
</dbReference>
<reference evidence="2 3" key="1">
    <citation type="submission" date="2021-06" db="EMBL/GenBank/DDBJ databases">
        <authorList>
            <person name="Jeong J.W."/>
        </authorList>
    </citation>
    <scope>NUCLEOTIDE SEQUENCE [LARGE SCALE GENOMIC DNA]</scope>
    <source>
        <strain evidence="2 3">MMS21-TAE1-1</strain>
    </source>
</reference>
<protein>
    <submittedName>
        <fullName evidence="2">Uroporphyrinogen-III synthase</fullName>
    </submittedName>
</protein>
<gene>
    <name evidence="2" type="ORF">KSW38_08210</name>
</gene>
<dbReference type="Pfam" id="PF02602">
    <property type="entry name" value="HEM4"/>
    <property type="match status" value="2"/>
</dbReference>
<dbReference type="InterPro" id="IPR039793">
    <property type="entry name" value="UROS/Hem4"/>
</dbReference>
<feature type="domain" description="Tetrapyrrole biosynthesis uroporphyrinogen III synthase" evidence="1">
    <location>
        <begin position="220"/>
        <end position="293"/>
    </location>
</feature>
<feature type="domain" description="Tetrapyrrole biosynthesis uroporphyrinogen III synthase" evidence="1">
    <location>
        <begin position="29"/>
        <end position="201"/>
    </location>
</feature>
<sequence length="307" mass="31869">MQRPDVTQASALAGRRVLITRSADRARPLASLLHTLGAEPLVLPLIDFERAEDQASLDAALDQLSAGYFDWMVISSITTVRVLLEKAAERGTLPVDLVPSRTRVATIGPSSRRILEAIGLTVSLAPTDMQSAEGLLALWEPAPARVLLPQADIAGPGLRDGLAAKGAAVASVTAYHTVDYPARTGLRLEAELPAVVVHSGNSAFASSASGTVGSRSGQPQEMTPSEARAAIDAGMLDAVVAASPSAARRIAQTLLPLGRCRFIAIGRPTAEEATHLGITVGATAKEPTPDGIAAALETVFANEGNPR</sequence>
<dbReference type="InterPro" id="IPR003754">
    <property type="entry name" value="4pyrrol_synth_uPrphyn_synth"/>
</dbReference>
<keyword evidence="3" id="KW-1185">Reference proteome</keyword>
<evidence type="ECO:0000259" key="1">
    <source>
        <dbReference type="Pfam" id="PF02602"/>
    </source>
</evidence>
<dbReference type="CDD" id="cd06578">
    <property type="entry name" value="HemD"/>
    <property type="match status" value="1"/>
</dbReference>
<proteinExistence type="predicted"/>
<name>A0ABS6I3E5_9MICC</name>
<dbReference type="EMBL" id="JAHOPC010000003">
    <property type="protein sequence ID" value="MBU8866268.1"/>
    <property type="molecule type" value="Genomic_DNA"/>
</dbReference>
<evidence type="ECO:0000313" key="2">
    <source>
        <dbReference type="EMBL" id="MBU8866268.1"/>
    </source>
</evidence>
<organism evidence="2 3">
    <name type="scientific">Paenarthrobacter aromaticivorans</name>
    <dbReference type="NCBI Taxonomy" id="2849150"/>
    <lineage>
        <taxon>Bacteria</taxon>
        <taxon>Bacillati</taxon>
        <taxon>Actinomycetota</taxon>
        <taxon>Actinomycetes</taxon>
        <taxon>Micrococcales</taxon>
        <taxon>Micrococcaceae</taxon>
        <taxon>Paenarthrobacter</taxon>
    </lineage>
</organism>
<evidence type="ECO:0000313" key="3">
    <source>
        <dbReference type="Proteomes" id="UP000824166"/>
    </source>
</evidence>
<accession>A0ABS6I3E5</accession>
<dbReference type="Proteomes" id="UP000824166">
    <property type="component" value="Unassembled WGS sequence"/>
</dbReference>
<dbReference type="PANTHER" id="PTHR40082">
    <property type="entry name" value="BLR5956 PROTEIN"/>
    <property type="match status" value="1"/>
</dbReference>
<comment type="caution">
    <text evidence="2">The sequence shown here is derived from an EMBL/GenBank/DDBJ whole genome shotgun (WGS) entry which is preliminary data.</text>
</comment>